<name>A0A218VV74_PUNGR</name>
<reference evidence="3" key="1">
    <citation type="journal article" date="2017" name="Plant J.">
        <title>The pomegranate (Punica granatum L.) genome and the genomics of punicalagin biosynthesis.</title>
        <authorList>
            <person name="Qin G."/>
            <person name="Xu C."/>
            <person name="Ming R."/>
            <person name="Tang H."/>
            <person name="Guyot R."/>
            <person name="Kramer E.M."/>
            <person name="Hu Y."/>
            <person name="Yi X."/>
            <person name="Qi Y."/>
            <person name="Xu X."/>
            <person name="Gao Z."/>
            <person name="Pan H."/>
            <person name="Jian J."/>
            <person name="Tian Y."/>
            <person name="Yue Z."/>
            <person name="Xu Y."/>
        </authorList>
    </citation>
    <scope>NUCLEOTIDE SEQUENCE [LARGE SCALE GENOMIC DNA]</scope>
    <source>
        <strain evidence="3">cv. Dabenzi</strain>
    </source>
</reference>
<sequence>MRVRSRCNQKIQNTEIQSGQAADLPREVEEEKNTTTGKKKKKKKKAKTRRKGPGGRVRGFIDLLRGWLEIPAELPDP</sequence>
<dbReference type="EMBL" id="MTKT01005815">
    <property type="protein sequence ID" value="OWM64223.1"/>
    <property type="molecule type" value="Genomic_DNA"/>
</dbReference>
<protein>
    <submittedName>
        <fullName evidence="2">Uncharacterized protein</fullName>
    </submittedName>
</protein>
<gene>
    <name evidence="2" type="ORF">CDL15_Pgr018795</name>
</gene>
<feature type="compositionally biased region" description="Polar residues" evidence="1">
    <location>
        <begin position="8"/>
        <end position="20"/>
    </location>
</feature>
<evidence type="ECO:0000313" key="3">
    <source>
        <dbReference type="Proteomes" id="UP000197138"/>
    </source>
</evidence>
<evidence type="ECO:0000256" key="1">
    <source>
        <dbReference type="SAM" id="MobiDB-lite"/>
    </source>
</evidence>
<dbReference type="Proteomes" id="UP000197138">
    <property type="component" value="Unassembled WGS sequence"/>
</dbReference>
<proteinExistence type="predicted"/>
<evidence type="ECO:0000313" key="2">
    <source>
        <dbReference type="EMBL" id="OWM64223.1"/>
    </source>
</evidence>
<organism evidence="2 3">
    <name type="scientific">Punica granatum</name>
    <name type="common">Pomegranate</name>
    <dbReference type="NCBI Taxonomy" id="22663"/>
    <lineage>
        <taxon>Eukaryota</taxon>
        <taxon>Viridiplantae</taxon>
        <taxon>Streptophyta</taxon>
        <taxon>Embryophyta</taxon>
        <taxon>Tracheophyta</taxon>
        <taxon>Spermatophyta</taxon>
        <taxon>Magnoliopsida</taxon>
        <taxon>eudicotyledons</taxon>
        <taxon>Gunneridae</taxon>
        <taxon>Pentapetalae</taxon>
        <taxon>rosids</taxon>
        <taxon>malvids</taxon>
        <taxon>Myrtales</taxon>
        <taxon>Lythraceae</taxon>
        <taxon>Punica</taxon>
    </lineage>
</organism>
<feature type="compositionally biased region" description="Basic residues" evidence="1">
    <location>
        <begin position="37"/>
        <end position="53"/>
    </location>
</feature>
<comment type="caution">
    <text evidence="2">The sequence shown here is derived from an EMBL/GenBank/DDBJ whole genome shotgun (WGS) entry which is preliminary data.</text>
</comment>
<feature type="region of interest" description="Disordered" evidence="1">
    <location>
        <begin position="1"/>
        <end position="57"/>
    </location>
</feature>
<dbReference type="AlphaFoldDB" id="A0A218VV74"/>
<accession>A0A218VV74</accession>
<feature type="compositionally biased region" description="Basic and acidic residues" evidence="1">
    <location>
        <begin position="24"/>
        <end position="33"/>
    </location>
</feature>